<organism evidence="1 2">
    <name type="scientific">Cytobacillus purgationiresistens</name>
    <dbReference type="NCBI Taxonomy" id="863449"/>
    <lineage>
        <taxon>Bacteria</taxon>
        <taxon>Bacillati</taxon>
        <taxon>Bacillota</taxon>
        <taxon>Bacilli</taxon>
        <taxon>Bacillales</taxon>
        <taxon>Bacillaceae</taxon>
        <taxon>Cytobacillus</taxon>
    </lineage>
</organism>
<sequence length="53" mass="5826">MTVGLLGKLLFRVDGTCAEDGYCMPNIEEEIATKASSGYRVLERIDSNQVSPF</sequence>
<evidence type="ECO:0000313" key="2">
    <source>
        <dbReference type="Proteomes" id="UP001238088"/>
    </source>
</evidence>
<proteinExistence type="predicted"/>
<accession>A0ABU0AB79</accession>
<name>A0ABU0AB79_9BACI</name>
<protein>
    <submittedName>
        <fullName evidence="1">Uncharacterized protein</fullName>
    </submittedName>
</protein>
<dbReference type="Proteomes" id="UP001238088">
    <property type="component" value="Unassembled WGS sequence"/>
</dbReference>
<dbReference type="Gene3D" id="2.40.300.10">
    <property type="entry name" value="Head decoration protein D"/>
    <property type="match status" value="1"/>
</dbReference>
<dbReference type="EMBL" id="JAUSUB010000001">
    <property type="protein sequence ID" value="MDQ0268509.1"/>
    <property type="molecule type" value="Genomic_DNA"/>
</dbReference>
<reference evidence="1 2" key="1">
    <citation type="submission" date="2023-07" db="EMBL/GenBank/DDBJ databases">
        <title>Genomic Encyclopedia of Type Strains, Phase IV (KMG-IV): sequencing the most valuable type-strain genomes for metagenomic binning, comparative biology and taxonomic classification.</title>
        <authorList>
            <person name="Goeker M."/>
        </authorList>
    </citation>
    <scope>NUCLEOTIDE SEQUENCE [LARGE SCALE GENOMIC DNA]</scope>
    <source>
        <strain evidence="1 2">DSM 23494</strain>
    </source>
</reference>
<comment type="caution">
    <text evidence="1">The sequence shown here is derived from an EMBL/GenBank/DDBJ whole genome shotgun (WGS) entry which is preliminary data.</text>
</comment>
<gene>
    <name evidence="1" type="ORF">J2S17_000378</name>
</gene>
<evidence type="ECO:0000313" key="1">
    <source>
        <dbReference type="EMBL" id="MDQ0268509.1"/>
    </source>
</evidence>
<keyword evidence="2" id="KW-1185">Reference proteome</keyword>